<reference evidence="2" key="1">
    <citation type="submission" date="2016-09" db="EMBL/GenBank/DDBJ databases">
        <authorList>
            <person name="Jeantristanb JTB J.-T."/>
            <person name="Ricardo R."/>
        </authorList>
    </citation>
    <scope>NUCLEOTIDE SEQUENCE [LARGE SCALE GENOMIC DNA]</scope>
</reference>
<dbReference type="Proteomes" id="UP000198372">
    <property type="component" value="Unassembled WGS sequence"/>
</dbReference>
<protein>
    <submittedName>
        <fullName evidence="1">BQ2448_7086 protein</fullName>
    </submittedName>
</protein>
<accession>A0A238FLX8</accession>
<organism evidence="1 2">
    <name type="scientific">Microbotryum intermedium</name>
    <dbReference type="NCBI Taxonomy" id="269621"/>
    <lineage>
        <taxon>Eukaryota</taxon>
        <taxon>Fungi</taxon>
        <taxon>Dikarya</taxon>
        <taxon>Basidiomycota</taxon>
        <taxon>Pucciniomycotina</taxon>
        <taxon>Microbotryomycetes</taxon>
        <taxon>Microbotryales</taxon>
        <taxon>Microbotryaceae</taxon>
        <taxon>Microbotryum</taxon>
    </lineage>
</organism>
<sequence>MVDGSAATLPRQDPNLDRLGHSRIPIDISSSPWHYVLLEVTPSSLTPASSLPVDAVTLHQLVLKTMGEWYGSVGGSTTKFDVLDLSPSTEHEPGGVGGNVRLGTMRVDTSSAHHLISSIPFASFKSKSSDSDLPSYQVHVLAHSGDLSKVVKQMQKRQQKMPWE</sequence>
<evidence type="ECO:0000313" key="1">
    <source>
        <dbReference type="EMBL" id="SCV73161.1"/>
    </source>
</evidence>
<proteinExistence type="predicted"/>
<dbReference type="AlphaFoldDB" id="A0A238FLX8"/>
<gene>
    <name evidence="1" type="ORF">BQ2448_7086</name>
</gene>
<keyword evidence="2" id="KW-1185">Reference proteome</keyword>
<name>A0A238FLX8_9BASI</name>
<dbReference type="OrthoDB" id="2535543at2759"/>
<evidence type="ECO:0000313" key="2">
    <source>
        <dbReference type="Proteomes" id="UP000198372"/>
    </source>
</evidence>
<dbReference type="EMBL" id="FMSP01000017">
    <property type="protein sequence ID" value="SCV73161.1"/>
    <property type="molecule type" value="Genomic_DNA"/>
</dbReference>